<dbReference type="AlphaFoldDB" id="A0A7X7R8H7"/>
<evidence type="ECO:0000313" key="2">
    <source>
        <dbReference type="EMBL" id="NLF55225.1"/>
    </source>
</evidence>
<gene>
    <name evidence="2" type="ORF">GX576_12670</name>
</gene>
<organism evidence="2 3">
    <name type="scientific">Thauera phenolivorans</name>
    <dbReference type="NCBI Taxonomy" id="1792543"/>
    <lineage>
        <taxon>Bacteria</taxon>
        <taxon>Pseudomonadati</taxon>
        <taxon>Pseudomonadota</taxon>
        <taxon>Betaproteobacteria</taxon>
        <taxon>Rhodocyclales</taxon>
        <taxon>Zoogloeaceae</taxon>
        <taxon>Thauera</taxon>
    </lineage>
</organism>
<dbReference type="EMBL" id="JAAYYV010000349">
    <property type="protein sequence ID" value="NLF55225.1"/>
    <property type="molecule type" value="Genomic_DNA"/>
</dbReference>
<keyword evidence="1" id="KW-0812">Transmembrane</keyword>
<feature type="transmembrane region" description="Helical" evidence="1">
    <location>
        <begin position="87"/>
        <end position="105"/>
    </location>
</feature>
<accession>A0A7X7R8H7</accession>
<reference evidence="2 3" key="1">
    <citation type="journal article" date="2020" name="Biotechnol. Biofuels">
        <title>New insights from the biogas microbiome by comprehensive genome-resolved metagenomics of nearly 1600 species originating from multiple anaerobic digesters.</title>
        <authorList>
            <person name="Campanaro S."/>
            <person name="Treu L."/>
            <person name="Rodriguez-R L.M."/>
            <person name="Kovalovszki A."/>
            <person name="Ziels R.M."/>
            <person name="Maus I."/>
            <person name="Zhu X."/>
            <person name="Kougias P.G."/>
            <person name="Basile A."/>
            <person name="Luo G."/>
            <person name="Schluter A."/>
            <person name="Konstantinidis K.T."/>
            <person name="Angelidaki I."/>
        </authorList>
    </citation>
    <scope>NUCLEOTIDE SEQUENCE [LARGE SCALE GENOMIC DNA]</scope>
    <source>
        <strain evidence="2">AS06rmzACSIP_256</strain>
    </source>
</reference>
<evidence type="ECO:0000313" key="3">
    <source>
        <dbReference type="Proteomes" id="UP000536534"/>
    </source>
</evidence>
<evidence type="ECO:0000256" key="1">
    <source>
        <dbReference type="SAM" id="Phobius"/>
    </source>
</evidence>
<feature type="transmembrane region" description="Helical" evidence="1">
    <location>
        <begin position="7"/>
        <end position="24"/>
    </location>
</feature>
<comment type="caution">
    <text evidence="2">The sequence shown here is derived from an EMBL/GenBank/DDBJ whole genome shotgun (WGS) entry which is preliminary data.</text>
</comment>
<feature type="transmembrane region" description="Helical" evidence="1">
    <location>
        <begin position="61"/>
        <end position="81"/>
    </location>
</feature>
<keyword evidence="1" id="KW-0472">Membrane</keyword>
<dbReference type="Proteomes" id="UP000536534">
    <property type="component" value="Unassembled WGS sequence"/>
</dbReference>
<protein>
    <submittedName>
        <fullName evidence="2">CobD/CbiB family protein</fullName>
    </submittedName>
</protein>
<name>A0A7X7R8H7_9RHOO</name>
<sequence length="125" mass="14144">MQRGGDAAYPVRMAILAIFIALVIEQLRPLQAQAMVYSPLARFSSWVFARVGNRAAQRGWLPWWLIVVSTTLGSAFAYSFLWDLHPVFAFAFNVAVLYWAIGFSGDHYRFADINLALRMGELDRA</sequence>
<proteinExistence type="predicted"/>
<feature type="non-terminal residue" evidence="2">
    <location>
        <position position="125"/>
    </location>
</feature>
<keyword evidence="1" id="KW-1133">Transmembrane helix</keyword>